<name>A0A5J4PI40_9EUKA</name>
<dbReference type="AlphaFoldDB" id="A0A5J4PI40"/>
<dbReference type="Proteomes" id="UP000324800">
    <property type="component" value="Unassembled WGS sequence"/>
</dbReference>
<feature type="non-terminal residue" evidence="1">
    <location>
        <position position="35"/>
    </location>
</feature>
<evidence type="ECO:0000313" key="1">
    <source>
        <dbReference type="EMBL" id="KAA6309236.1"/>
    </source>
</evidence>
<proteinExistence type="predicted"/>
<organism evidence="1 2">
    <name type="scientific">Streblomastix strix</name>
    <dbReference type="NCBI Taxonomy" id="222440"/>
    <lineage>
        <taxon>Eukaryota</taxon>
        <taxon>Metamonada</taxon>
        <taxon>Preaxostyla</taxon>
        <taxon>Oxymonadida</taxon>
        <taxon>Streblomastigidae</taxon>
        <taxon>Streblomastix</taxon>
    </lineage>
</organism>
<sequence>MAMDTKAQGDVTDIELIKPLKFRKTPLYSLENETG</sequence>
<evidence type="ECO:0000313" key="2">
    <source>
        <dbReference type="Proteomes" id="UP000324800"/>
    </source>
</evidence>
<protein>
    <submittedName>
        <fullName evidence="1">Uncharacterized protein</fullName>
    </submittedName>
</protein>
<accession>A0A5J4PI40</accession>
<comment type="caution">
    <text evidence="1">The sequence shown here is derived from an EMBL/GenBank/DDBJ whole genome shotgun (WGS) entry which is preliminary data.</text>
</comment>
<dbReference type="EMBL" id="SNRW01050395">
    <property type="protein sequence ID" value="KAA6309236.1"/>
    <property type="molecule type" value="Genomic_DNA"/>
</dbReference>
<reference evidence="1 2" key="1">
    <citation type="submission" date="2019-03" db="EMBL/GenBank/DDBJ databases">
        <title>Single cell metagenomics reveals metabolic interactions within the superorganism composed of flagellate Streblomastix strix and complex community of Bacteroidetes bacteria on its surface.</title>
        <authorList>
            <person name="Treitli S.C."/>
            <person name="Kolisko M."/>
            <person name="Husnik F."/>
            <person name="Keeling P."/>
            <person name="Hampl V."/>
        </authorList>
    </citation>
    <scope>NUCLEOTIDE SEQUENCE [LARGE SCALE GENOMIC DNA]</scope>
    <source>
        <strain evidence="1">ST1C</strain>
    </source>
</reference>
<gene>
    <name evidence="1" type="ORF">EZS28_056552</name>
</gene>